<feature type="region of interest" description="Disordered" evidence="1">
    <location>
        <begin position="20"/>
        <end position="87"/>
    </location>
</feature>
<protein>
    <submittedName>
        <fullName evidence="2">Uncharacterized protein</fullName>
    </submittedName>
</protein>
<evidence type="ECO:0000313" key="3">
    <source>
        <dbReference type="Proteomes" id="UP000256964"/>
    </source>
</evidence>
<accession>A0A371D9P0</accession>
<feature type="region of interest" description="Disordered" evidence="1">
    <location>
        <begin position="153"/>
        <end position="189"/>
    </location>
</feature>
<keyword evidence="3" id="KW-1185">Reference proteome</keyword>
<evidence type="ECO:0000313" key="2">
    <source>
        <dbReference type="EMBL" id="RDX49248.1"/>
    </source>
</evidence>
<sequence length="189" mass="21307">MLLPCTERILYVLHRLERSEESRRRPVKQSNAHEQLGTLLCTPKTGPRRAIGLPFRRQAAGKPRRRQRQTTARENNENRTGPAPSVTSVVHVHCPTCSCRRCGAAPGRGRSPAGQWPGGQREQLARARGRSAGFIRSCSLFFYQEAQIERDKNMAAHGTRERRKDWGQSATHESHRRSGRGPVTAIDPR</sequence>
<name>A0A371D9P0_9APHY</name>
<dbReference type="EMBL" id="KZ857406">
    <property type="protein sequence ID" value="RDX49248.1"/>
    <property type="molecule type" value="Genomic_DNA"/>
</dbReference>
<feature type="region of interest" description="Disordered" evidence="1">
    <location>
        <begin position="104"/>
        <end position="123"/>
    </location>
</feature>
<dbReference type="Proteomes" id="UP000256964">
    <property type="component" value="Unassembled WGS sequence"/>
</dbReference>
<feature type="compositionally biased region" description="Low complexity" evidence="1">
    <location>
        <begin position="104"/>
        <end position="114"/>
    </location>
</feature>
<reference evidence="2 3" key="1">
    <citation type="journal article" date="2018" name="Biotechnol. Biofuels">
        <title>Integrative visual omics of the white-rot fungus Polyporus brumalis exposes the biotechnological potential of its oxidative enzymes for delignifying raw plant biomass.</title>
        <authorList>
            <person name="Miyauchi S."/>
            <person name="Rancon A."/>
            <person name="Drula E."/>
            <person name="Hage H."/>
            <person name="Chaduli D."/>
            <person name="Favel A."/>
            <person name="Grisel S."/>
            <person name="Henrissat B."/>
            <person name="Herpoel-Gimbert I."/>
            <person name="Ruiz-Duenas F.J."/>
            <person name="Chevret D."/>
            <person name="Hainaut M."/>
            <person name="Lin J."/>
            <person name="Wang M."/>
            <person name="Pangilinan J."/>
            <person name="Lipzen A."/>
            <person name="Lesage-Meessen L."/>
            <person name="Navarro D."/>
            <person name="Riley R."/>
            <person name="Grigoriev I.V."/>
            <person name="Zhou S."/>
            <person name="Raouche S."/>
            <person name="Rosso M.N."/>
        </authorList>
    </citation>
    <scope>NUCLEOTIDE SEQUENCE [LARGE SCALE GENOMIC DNA]</scope>
    <source>
        <strain evidence="2 3">BRFM 1820</strain>
    </source>
</reference>
<dbReference type="AlphaFoldDB" id="A0A371D9P0"/>
<evidence type="ECO:0000256" key="1">
    <source>
        <dbReference type="SAM" id="MobiDB-lite"/>
    </source>
</evidence>
<feature type="compositionally biased region" description="Basic and acidic residues" evidence="1">
    <location>
        <begin position="153"/>
        <end position="166"/>
    </location>
</feature>
<gene>
    <name evidence="2" type="ORF">OH76DRAFT_542381</name>
</gene>
<organism evidence="2 3">
    <name type="scientific">Lentinus brumalis</name>
    <dbReference type="NCBI Taxonomy" id="2498619"/>
    <lineage>
        <taxon>Eukaryota</taxon>
        <taxon>Fungi</taxon>
        <taxon>Dikarya</taxon>
        <taxon>Basidiomycota</taxon>
        <taxon>Agaricomycotina</taxon>
        <taxon>Agaricomycetes</taxon>
        <taxon>Polyporales</taxon>
        <taxon>Polyporaceae</taxon>
        <taxon>Lentinus</taxon>
    </lineage>
</organism>
<proteinExistence type="predicted"/>